<gene>
    <name evidence="1" type="ORF">AU492_10315</name>
</gene>
<protein>
    <recommendedName>
        <fullName evidence="3">Glycosyltransferase</fullName>
    </recommendedName>
</protein>
<reference evidence="1 2" key="1">
    <citation type="submission" date="2016-02" db="EMBL/GenBank/DDBJ databases">
        <title>Species-wide whole genome sequencing reveals diversity, host range in Lonsdalea quercina.</title>
        <authorList>
            <person name="Li Y."/>
        </authorList>
    </citation>
    <scope>NUCLEOTIDE SEQUENCE [LARGE SCALE GENOMIC DNA]</scope>
    <source>
        <strain evidence="1 2">CFCC 12721</strain>
    </source>
</reference>
<dbReference type="GeneID" id="61123150"/>
<name>A0ABX9ES37_9GAMM</name>
<dbReference type="EMBL" id="LUSW01000021">
    <property type="protein sequence ID" value="RAT33574.1"/>
    <property type="molecule type" value="Genomic_DNA"/>
</dbReference>
<dbReference type="Gene3D" id="3.40.50.2000">
    <property type="entry name" value="Glycogen Phosphorylase B"/>
    <property type="match status" value="1"/>
</dbReference>
<evidence type="ECO:0008006" key="3">
    <source>
        <dbReference type="Google" id="ProtNLM"/>
    </source>
</evidence>
<dbReference type="Proteomes" id="UP000250186">
    <property type="component" value="Unassembled WGS sequence"/>
</dbReference>
<proteinExistence type="predicted"/>
<dbReference type="SUPFAM" id="SSF53756">
    <property type="entry name" value="UDP-Glycosyltransferase/glycogen phosphorylase"/>
    <property type="match status" value="1"/>
</dbReference>
<dbReference type="RefSeq" id="WP_085687838.1">
    <property type="nucleotide sequence ID" value="NZ_CP065534.1"/>
</dbReference>
<organism evidence="1 2">
    <name type="scientific">Lonsdalea populi</name>
    <dbReference type="NCBI Taxonomy" id="1172565"/>
    <lineage>
        <taxon>Bacteria</taxon>
        <taxon>Pseudomonadati</taxon>
        <taxon>Pseudomonadota</taxon>
        <taxon>Gammaproteobacteria</taxon>
        <taxon>Enterobacterales</taxon>
        <taxon>Pectobacteriaceae</taxon>
        <taxon>Lonsdalea</taxon>
    </lineage>
</organism>
<evidence type="ECO:0000313" key="2">
    <source>
        <dbReference type="Proteomes" id="UP000250186"/>
    </source>
</evidence>
<sequence>MNRILLTTFPSAFMYDGGGEREIHLLNEAINRAGMICDIYGPTSRSINAYQSVIHFSMAGGSEHVIESAKDHGLRLILWPNLWFVEPPSSCTLTRLTALLSHFNAVVFRSQTEENHFRQYLDIEGKDVIHVSPLISPKFFRKNVTDVFRESYGLTSYAIWPGIIEPQKNQLAAVRAFKDLNLDLIISGGVRDQAYADECKRQAGPNVRFIPAMPFGSEQHLSALAHSQMVIELPLDFPGASAIEAAAMGCSLLLSRSEWTNEMLGPDCMQVDPTDEKEIRHQICQFAHQSDVQVLQRSPRVEFENMFNAVLPLTEYLRLI</sequence>
<keyword evidence="2" id="KW-1185">Reference proteome</keyword>
<accession>A0ABX9ES37</accession>
<comment type="caution">
    <text evidence="1">The sequence shown here is derived from an EMBL/GenBank/DDBJ whole genome shotgun (WGS) entry which is preliminary data.</text>
</comment>
<evidence type="ECO:0000313" key="1">
    <source>
        <dbReference type="EMBL" id="RAT33574.1"/>
    </source>
</evidence>